<dbReference type="EMBL" id="JAMZMK010006591">
    <property type="protein sequence ID" value="KAI7748157.1"/>
    <property type="molecule type" value="Genomic_DNA"/>
</dbReference>
<feature type="non-terminal residue" evidence="18">
    <location>
        <position position="1"/>
    </location>
</feature>
<keyword evidence="16" id="KW-1133">Transmembrane helix</keyword>
<evidence type="ECO:0000313" key="18">
    <source>
        <dbReference type="EMBL" id="KAI7748157.1"/>
    </source>
</evidence>
<evidence type="ECO:0000256" key="10">
    <source>
        <dbReference type="ARBA" id="ARBA00023170"/>
    </source>
</evidence>
<evidence type="ECO:0000256" key="13">
    <source>
        <dbReference type="ARBA" id="ARBA00048679"/>
    </source>
</evidence>
<keyword evidence="19" id="KW-1185">Reference proteome</keyword>
<evidence type="ECO:0000256" key="12">
    <source>
        <dbReference type="ARBA" id="ARBA00047899"/>
    </source>
</evidence>
<keyword evidence="11" id="KW-0325">Glycoprotein</keyword>
<comment type="subcellular location">
    <subcellularLocation>
        <location evidence="1">Membrane</location>
        <topology evidence="1">Single-pass type I membrane protein</topology>
    </subcellularLocation>
</comment>
<reference evidence="18" key="1">
    <citation type="submission" date="2022-06" db="EMBL/GenBank/DDBJ databases">
        <title>Uncovering the hologenomic basis of an extraordinary plant invasion.</title>
        <authorList>
            <person name="Bieker V.C."/>
            <person name="Martin M.D."/>
            <person name="Gilbert T."/>
            <person name="Hodgins K."/>
            <person name="Battlay P."/>
            <person name="Petersen B."/>
            <person name="Wilson J."/>
        </authorList>
    </citation>
    <scope>NUCLEOTIDE SEQUENCE</scope>
    <source>
        <strain evidence="18">AA19_3_7</strain>
        <tissue evidence="18">Leaf</tissue>
    </source>
</reference>
<dbReference type="SUPFAM" id="SSF56112">
    <property type="entry name" value="Protein kinase-like (PK-like)"/>
    <property type="match status" value="1"/>
</dbReference>
<feature type="transmembrane region" description="Helical" evidence="16">
    <location>
        <begin position="77"/>
        <end position="100"/>
    </location>
</feature>
<evidence type="ECO:0000259" key="17">
    <source>
        <dbReference type="PROSITE" id="PS50011"/>
    </source>
</evidence>
<dbReference type="Gene3D" id="2.60.120.430">
    <property type="entry name" value="Galactose-binding lectin"/>
    <property type="match status" value="1"/>
</dbReference>
<dbReference type="InterPro" id="IPR051824">
    <property type="entry name" value="LRR_Rcpt-Like_S/T_Kinase"/>
</dbReference>
<comment type="similarity">
    <text evidence="15">Belongs to the protein kinase superfamily.</text>
</comment>
<dbReference type="Pfam" id="PF00069">
    <property type="entry name" value="Pkinase"/>
    <property type="match status" value="1"/>
</dbReference>
<evidence type="ECO:0000256" key="15">
    <source>
        <dbReference type="RuleBase" id="RU000304"/>
    </source>
</evidence>
<dbReference type="GO" id="GO:0005524">
    <property type="term" value="F:ATP binding"/>
    <property type="evidence" value="ECO:0007669"/>
    <property type="project" value="UniProtKB-UniRule"/>
</dbReference>
<keyword evidence="16" id="KW-0812">Transmembrane</keyword>
<dbReference type="InterPro" id="IPR000719">
    <property type="entry name" value="Prot_kinase_dom"/>
</dbReference>
<evidence type="ECO:0000256" key="8">
    <source>
        <dbReference type="ARBA" id="ARBA00022777"/>
    </source>
</evidence>
<keyword evidence="16" id="KW-0472">Membrane</keyword>
<comment type="catalytic activity">
    <reaction evidence="12">
        <text>L-threonyl-[protein] + ATP = O-phospho-L-threonyl-[protein] + ADP + H(+)</text>
        <dbReference type="Rhea" id="RHEA:46608"/>
        <dbReference type="Rhea" id="RHEA-COMP:11060"/>
        <dbReference type="Rhea" id="RHEA-COMP:11605"/>
        <dbReference type="ChEBI" id="CHEBI:15378"/>
        <dbReference type="ChEBI" id="CHEBI:30013"/>
        <dbReference type="ChEBI" id="CHEBI:30616"/>
        <dbReference type="ChEBI" id="CHEBI:61977"/>
        <dbReference type="ChEBI" id="CHEBI:456216"/>
        <dbReference type="EC" id="2.7.11.1"/>
    </reaction>
</comment>
<proteinExistence type="inferred from homology"/>
<evidence type="ECO:0000256" key="3">
    <source>
        <dbReference type="ARBA" id="ARBA00022527"/>
    </source>
</evidence>
<evidence type="ECO:0000256" key="16">
    <source>
        <dbReference type="SAM" id="Phobius"/>
    </source>
</evidence>
<keyword evidence="9 14" id="KW-0067">ATP-binding</keyword>
<protein>
    <recommendedName>
        <fullName evidence="2">non-specific serine/threonine protein kinase</fullName>
        <ecNumber evidence="2">2.7.11.1</ecNumber>
    </recommendedName>
</protein>
<dbReference type="Pfam" id="PF11721">
    <property type="entry name" value="Malectin"/>
    <property type="match status" value="1"/>
</dbReference>
<dbReference type="FunFam" id="1.10.510.10:FF:001023">
    <property type="entry name" value="Os07g0541700 protein"/>
    <property type="match status" value="1"/>
</dbReference>
<dbReference type="FunFam" id="3.30.200.20:FF:000217">
    <property type="entry name" value="probable LRR receptor-like serine/threonine-protein kinase At1g53430"/>
    <property type="match status" value="1"/>
</dbReference>
<dbReference type="PANTHER" id="PTHR48006">
    <property type="entry name" value="LEUCINE-RICH REPEAT-CONTAINING PROTEIN DDB_G0281931-RELATED"/>
    <property type="match status" value="1"/>
</dbReference>
<evidence type="ECO:0000313" key="19">
    <source>
        <dbReference type="Proteomes" id="UP001206925"/>
    </source>
</evidence>
<keyword evidence="8" id="KW-0418">Kinase</keyword>
<dbReference type="InterPro" id="IPR021720">
    <property type="entry name" value="Malectin_dom"/>
</dbReference>
<dbReference type="InterPro" id="IPR008271">
    <property type="entry name" value="Ser/Thr_kinase_AS"/>
</dbReference>
<keyword evidence="6" id="KW-0732">Signal</keyword>
<evidence type="ECO:0000256" key="2">
    <source>
        <dbReference type="ARBA" id="ARBA00012513"/>
    </source>
</evidence>
<evidence type="ECO:0000256" key="9">
    <source>
        <dbReference type="ARBA" id="ARBA00022840"/>
    </source>
</evidence>
<dbReference type="EC" id="2.7.11.1" evidence="2"/>
<sequence length="308" mass="34065">GELKIKDFDIVKEAGGTGRAVTKRYTVNVKNNTVKVKLYWAGKGTTGIPHRGSYGPIISAISIEPNFKPPNFGKKSYVGLIAGTVGGGFLFVSLVILILWKKGYIMEKETADSELSTVDLENTNSFTHKQIKVATKNFDPLFMLGEGGFGCVYKGVLSDGKIIAVKQLSKLSRQGAQEFVNEIGIISALRHRNLVRLYGCCAEASQLILVYEYMENNSLSHALLGKEKRLKARLTWPVRLKICIGIARGLAYLHEESQIKIIHRDIKASNVLLDQDFNAKISDFGLAKLNDDQNTHVTTRLVGTMYVL</sequence>
<dbReference type="Gene3D" id="1.10.510.10">
    <property type="entry name" value="Transferase(Phosphotransferase) domain 1"/>
    <property type="match status" value="1"/>
</dbReference>
<dbReference type="PROSITE" id="PS50011">
    <property type="entry name" value="PROTEIN_KINASE_DOM"/>
    <property type="match status" value="1"/>
</dbReference>
<comment type="caution">
    <text evidence="18">The sequence shown here is derived from an EMBL/GenBank/DDBJ whole genome shotgun (WGS) entry which is preliminary data.</text>
</comment>
<dbReference type="InterPro" id="IPR011009">
    <property type="entry name" value="Kinase-like_dom_sf"/>
</dbReference>
<dbReference type="PROSITE" id="PS00108">
    <property type="entry name" value="PROTEIN_KINASE_ST"/>
    <property type="match status" value="1"/>
</dbReference>
<keyword evidence="4" id="KW-0597">Phosphoprotein</keyword>
<dbReference type="InterPro" id="IPR017441">
    <property type="entry name" value="Protein_kinase_ATP_BS"/>
</dbReference>
<evidence type="ECO:0000256" key="6">
    <source>
        <dbReference type="ARBA" id="ARBA00022729"/>
    </source>
</evidence>
<comment type="catalytic activity">
    <reaction evidence="13">
        <text>L-seryl-[protein] + ATP = O-phospho-L-seryl-[protein] + ADP + H(+)</text>
        <dbReference type="Rhea" id="RHEA:17989"/>
        <dbReference type="Rhea" id="RHEA-COMP:9863"/>
        <dbReference type="Rhea" id="RHEA-COMP:11604"/>
        <dbReference type="ChEBI" id="CHEBI:15378"/>
        <dbReference type="ChEBI" id="CHEBI:29999"/>
        <dbReference type="ChEBI" id="CHEBI:30616"/>
        <dbReference type="ChEBI" id="CHEBI:83421"/>
        <dbReference type="ChEBI" id="CHEBI:456216"/>
        <dbReference type="EC" id="2.7.11.1"/>
    </reaction>
</comment>
<evidence type="ECO:0000256" key="1">
    <source>
        <dbReference type="ARBA" id="ARBA00004479"/>
    </source>
</evidence>
<dbReference type="PROSITE" id="PS00107">
    <property type="entry name" value="PROTEIN_KINASE_ATP"/>
    <property type="match status" value="1"/>
</dbReference>
<organism evidence="18 19">
    <name type="scientific">Ambrosia artemisiifolia</name>
    <name type="common">Common ragweed</name>
    <dbReference type="NCBI Taxonomy" id="4212"/>
    <lineage>
        <taxon>Eukaryota</taxon>
        <taxon>Viridiplantae</taxon>
        <taxon>Streptophyta</taxon>
        <taxon>Embryophyta</taxon>
        <taxon>Tracheophyta</taxon>
        <taxon>Spermatophyta</taxon>
        <taxon>Magnoliopsida</taxon>
        <taxon>eudicotyledons</taxon>
        <taxon>Gunneridae</taxon>
        <taxon>Pentapetalae</taxon>
        <taxon>asterids</taxon>
        <taxon>campanulids</taxon>
        <taxon>Asterales</taxon>
        <taxon>Asteraceae</taxon>
        <taxon>Asteroideae</taxon>
        <taxon>Heliantheae alliance</taxon>
        <taxon>Heliantheae</taxon>
        <taxon>Ambrosia</taxon>
    </lineage>
</organism>
<keyword evidence="5" id="KW-0808">Transferase</keyword>
<keyword evidence="7 14" id="KW-0547">Nucleotide-binding</keyword>
<dbReference type="GO" id="GO:0004674">
    <property type="term" value="F:protein serine/threonine kinase activity"/>
    <property type="evidence" value="ECO:0007669"/>
    <property type="project" value="UniProtKB-KW"/>
</dbReference>
<dbReference type="AlphaFoldDB" id="A0AAD5CUC0"/>
<dbReference type="SMART" id="SM00220">
    <property type="entry name" value="S_TKc"/>
    <property type="match status" value="1"/>
</dbReference>
<evidence type="ECO:0000256" key="4">
    <source>
        <dbReference type="ARBA" id="ARBA00022553"/>
    </source>
</evidence>
<evidence type="ECO:0000256" key="14">
    <source>
        <dbReference type="PROSITE-ProRule" id="PRU10141"/>
    </source>
</evidence>
<name>A0AAD5CUC0_AMBAR</name>
<keyword evidence="3 15" id="KW-0723">Serine/threonine-protein kinase</keyword>
<gene>
    <name evidence="18" type="ORF">M8C21_015390</name>
</gene>
<dbReference type="Gene3D" id="3.30.200.20">
    <property type="entry name" value="Phosphorylase Kinase, domain 1"/>
    <property type="match status" value="1"/>
</dbReference>
<dbReference type="GO" id="GO:0016020">
    <property type="term" value="C:membrane"/>
    <property type="evidence" value="ECO:0007669"/>
    <property type="project" value="UniProtKB-SubCell"/>
</dbReference>
<evidence type="ECO:0000256" key="7">
    <source>
        <dbReference type="ARBA" id="ARBA00022741"/>
    </source>
</evidence>
<feature type="binding site" evidence="14">
    <location>
        <position position="166"/>
    </location>
    <ligand>
        <name>ATP</name>
        <dbReference type="ChEBI" id="CHEBI:30616"/>
    </ligand>
</feature>
<dbReference type="Proteomes" id="UP001206925">
    <property type="component" value="Unassembled WGS sequence"/>
</dbReference>
<evidence type="ECO:0000256" key="11">
    <source>
        <dbReference type="ARBA" id="ARBA00023180"/>
    </source>
</evidence>
<evidence type="ECO:0000256" key="5">
    <source>
        <dbReference type="ARBA" id="ARBA00022679"/>
    </source>
</evidence>
<keyword evidence="10" id="KW-0675">Receptor</keyword>
<feature type="domain" description="Protein kinase" evidence="17">
    <location>
        <begin position="138"/>
        <end position="308"/>
    </location>
</feature>
<accession>A0AAD5CUC0</accession>
<dbReference type="PANTHER" id="PTHR48006:SF68">
    <property type="entry name" value="PROTEIN KINASE DOMAIN-CONTAINING PROTEIN"/>
    <property type="match status" value="1"/>
</dbReference>